<name>A0A1F6CFN7_HANXR</name>
<dbReference type="PANTHER" id="PTHR32439:SF9">
    <property type="entry name" value="BLR3264 PROTEIN"/>
    <property type="match status" value="1"/>
</dbReference>
<evidence type="ECO:0000256" key="4">
    <source>
        <dbReference type="ARBA" id="ARBA00023002"/>
    </source>
</evidence>
<dbReference type="Gene3D" id="3.90.480.10">
    <property type="entry name" value="Sulfite Reductase Hemoprotein,Domain 2"/>
    <property type="match status" value="1"/>
</dbReference>
<reference evidence="9 10" key="1">
    <citation type="journal article" date="2016" name="Nat. Commun.">
        <title>Thousands of microbial genomes shed light on interconnected biogeochemical processes in an aquifer system.</title>
        <authorList>
            <person name="Anantharaman K."/>
            <person name="Brown C.T."/>
            <person name="Hug L.A."/>
            <person name="Sharon I."/>
            <person name="Castelle C.J."/>
            <person name="Probst A.J."/>
            <person name="Thomas B.C."/>
            <person name="Singh A."/>
            <person name="Wilkins M.J."/>
            <person name="Karaoz U."/>
            <person name="Brodie E.L."/>
            <person name="Williams K.H."/>
            <person name="Hubbard S.S."/>
            <person name="Banfield J.F."/>
        </authorList>
    </citation>
    <scope>NUCLEOTIDE SEQUENCE [LARGE SCALE GENOMIC DNA]</scope>
    <source>
        <strain evidence="10">RIFCSPLOWO2_12_FULL_64_10</strain>
    </source>
</reference>
<keyword evidence="5" id="KW-0408">Iron</keyword>
<keyword evidence="1" id="KW-0004">4Fe-4S</keyword>
<evidence type="ECO:0000313" key="9">
    <source>
        <dbReference type="EMBL" id="OGG48064.1"/>
    </source>
</evidence>
<evidence type="ECO:0000256" key="1">
    <source>
        <dbReference type="ARBA" id="ARBA00022485"/>
    </source>
</evidence>
<dbReference type="AlphaFoldDB" id="A0A1F6CFN7"/>
<dbReference type="GO" id="GO:0051539">
    <property type="term" value="F:4 iron, 4 sulfur cluster binding"/>
    <property type="evidence" value="ECO:0007669"/>
    <property type="project" value="UniProtKB-KW"/>
</dbReference>
<keyword evidence="6" id="KW-0411">Iron-sulfur</keyword>
<proteinExistence type="predicted"/>
<dbReference type="Gene3D" id="3.30.413.10">
    <property type="entry name" value="Sulfite Reductase Hemoprotein, domain 1"/>
    <property type="match status" value="2"/>
</dbReference>
<dbReference type="Pfam" id="PF03460">
    <property type="entry name" value="NIR_SIR_ferr"/>
    <property type="match status" value="2"/>
</dbReference>
<feature type="domain" description="Nitrite/sulphite reductase 4Fe-4S" evidence="7">
    <location>
        <begin position="115"/>
        <end position="273"/>
    </location>
</feature>
<dbReference type="InterPro" id="IPR036136">
    <property type="entry name" value="Nit/Sulf_reduc_fer-like_dom_sf"/>
</dbReference>
<dbReference type="EMBL" id="MFKF01000258">
    <property type="protein sequence ID" value="OGG48064.1"/>
    <property type="molecule type" value="Genomic_DNA"/>
</dbReference>
<evidence type="ECO:0000259" key="8">
    <source>
        <dbReference type="Pfam" id="PF03460"/>
    </source>
</evidence>
<gene>
    <name evidence="9" type="ORF">A3F84_02570</name>
</gene>
<keyword evidence="2" id="KW-0349">Heme</keyword>
<dbReference type="InterPro" id="IPR006067">
    <property type="entry name" value="NO2/SO3_Rdtase_4Fe4S_dom"/>
</dbReference>
<feature type="domain" description="Nitrite/Sulfite reductase ferredoxin-like" evidence="8">
    <location>
        <begin position="320"/>
        <end position="385"/>
    </location>
</feature>
<evidence type="ECO:0000256" key="3">
    <source>
        <dbReference type="ARBA" id="ARBA00022723"/>
    </source>
</evidence>
<dbReference type="InterPro" id="IPR051329">
    <property type="entry name" value="NIR_SIR_4Fe-4S"/>
</dbReference>
<organism evidence="9 10">
    <name type="scientific">Handelsmanbacteria sp. (strain RIFCSPLOWO2_12_FULL_64_10)</name>
    <dbReference type="NCBI Taxonomy" id="1817868"/>
    <lineage>
        <taxon>Bacteria</taxon>
        <taxon>Candidatus Handelsmaniibacteriota</taxon>
    </lineage>
</organism>
<feature type="domain" description="Nitrite/sulphite reductase 4Fe-4S" evidence="7">
    <location>
        <begin position="396"/>
        <end position="536"/>
    </location>
</feature>
<evidence type="ECO:0000256" key="5">
    <source>
        <dbReference type="ARBA" id="ARBA00023004"/>
    </source>
</evidence>
<accession>A0A1F6CFN7</accession>
<dbReference type="GO" id="GO:0020037">
    <property type="term" value="F:heme binding"/>
    <property type="evidence" value="ECO:0007669"/>
    <property type="project" value="InterPro"/>
</dbReference>
<dbReference type="PRINTS" id="PR00397">
    <property type="entry name" value="SIROHAEM"/>
</dbReference>
<evidence type="ECO:0000256" key="2">
    <source>
        <dbReference type="ARBA" id="ARBA00022617"/>
    </source>
</evidence>
<protein>
    <recommendedName>
        <fullName evidence="11">Ferredoxin--nitrite reductase</fullName>
    </recommendedName>
</protein>
<keyword evidence="4" id="KW-0560">Oxidoreductase</keyword>
<dbReference type="Pfam" id="PF01077">
    <property type="entry name" value="NIR_SIR"/>
    <property type="match status" value="2"/>
</dbReference>
<evidence type="ECO:0000313" key="10">
    <source>
        <dbReference type="Proteomes" id="UP000178606"/>
    </source>
</evidence>
<evidence type="ECO:0000259" key="7">
    <source>
        <dbReference type="Pfam" id="PF01077"/>
    </source>
</evidence>
<feature type="domain" description="Nitrite/Sulfite reductase ferredoxin-like" evidence="8">
    <location>
        <begin position="39"/>
        <end position="105"/>
    </location>
</feature>
<dbReference type="InterPro" id="IPR045854">
    <property type="entry name" value="NO2/SO3_Rdtase_4Fe4S_sf"/>
</dbReference>
<dbReference type="PROSITE" id="PS00365">
    <property type="entry name" value="NIR_SIR"/>
    <property type="match status" value="1"/>
</dbReference>
<dbReference type="InterPro" id="IPR006066">
    <property type="entry name" value="NO2/SO3_Rdtase_FeS/sirohaem_BS"/>
</dbReference>
<dbReference type="Proteomes" id="UP000178606">
    <property type="component" value="Unassembled WGS sequence"/>
</dbReference>
<sequence length="586" mass="65648">MIPIIREEFDIFDANTQKLRSGEMDELHFTAYRLREGVYGQRQADSQMMRIKLVGGIVTARQLEALGELTNNWAPLRKGHVTTREAIQVHHLKLEDAGKAKRLLAHAGLTSREGCGNTVRNVVTCPLAGVCKTEVFDVVPYMIAYVRYFVRKPFTQTMPRKFKSSFSPCAHDCAVAPFHDIGFVAQTRVIDGVERKGFRIHVGGGSSIMPQAAPALYDFVPVEEYLRICEAILRVFNKSDELRKNIMQARIKVLVKRYGVDGLRAKVEEELKEDWAKEPIDPTPYMLSDYENPNEAPGHDIDFSRATPDFLRWVESNVEEQRQPGYYTAYIVVRQGDLSSEDFYALADISRRFGNGQMRSSFEQNMALRWVSGNQLHDLYEALVAAGLGEAGFQEITDVTSCPGTDSCKMGITASMGMNRAVSEMLLDMSLDDDLVRQMHVKISGCPNGCGRHHIADIGLQGAAITAEGGGRQVPAYEVYVGGKYGDNDFRLGQRISEKVPAKRAPEAIKRLINHYTEHRQDGERFADFVERVGAKSLGPVIADLRPVEKMTIDSIPLFQDWERDELYEVMRGEGECAAPVVPVEA</sequence>
<dbReference type="SUPFAM" id="SSF56014">
    <property type="entry name" value="Nitrite and sulphite reductase 4Fe-4S domain-like"/>
    <property type="match status" value="2"/>
</dbReference>
<dbReference type="InterPro" id="IPR005117">
    <property type="entry name" value="NiRdtase/SiRdtase_haem-b_fer"/>
</dbReference>
<dbReference type="GO" id="GO:0016491">
    <property type="term" value="F:oxidoreductase activity"/>
    <property type="evidence" value="ECO:0007669"/>
    <property type="project" value="UniProtKB-KW"/>
</dbReference>
<keyword evidence="3" id="KW-0479">Metal-binding</keyword>
<comment type="caution">
    <text evidence="9">The sequence shown here is derived from an EMBL/GenBank/DDBJ whole genome shotgun (WGS) entry which is preliminary data.</text>
</comment>
<evidence type="ECO:0000256" key="6">
    <source>
        <dbReference type="ARBA" id="ARBA00023014"/>
    </source>
</evidence>
<dbReference type="SUPFAM" id="SSF55124">
    <property type="entry name" value="Nitrite/Sulfite reductase N-terminal domain-like"/>
    <property type="match status" value="2"/>
</dbReference>
<dbReference type="GO" id="GO:0046872">
    <property type="term" value="F:metal ion binding"/>
    <property type="evidence" value="ECO:0007669"/>
    <property type="project" value="UniProtKB-KW"/>
</dbReference>
<dbReference type="PANTHER" id="PTHR32439">
    <property type="entry name" value="FERREDOXIN--NITRITE REDUCTASE, CHLOROPLASTIC"/>
    <property type="match status" value="1"/>
</dbReference>
<evidence type="ECO:0008006" key="11">
    <source>
        <dbReference type="Google" id="ProtNLM"/>
    </source>
</evidence>